<gene>
    <name evidence="1" type="ORF">OPV22_002090</name>
</gene>
<protein>
    <submittedName>
        <fullName evidence="1">Uncharacterized protein</fullName>
    </submittedName>
</protein>
<reference evidence="1 2" key="1">
    <citation type="submission" date="2022-12" db="EMBL/GenBank/DDBJ databases">
        <title>Chromosome-scale assembly of the Ensete ventricosum genome.</title>
        <authorList>
            <person name="Dussert Y."/>
            <person name="Stocks J."/>
            <person name="Wendawek A."/>
            <person name="Woldeyes F."/>
            <person name="Nichols R.A."/>
            <person name="Borrell J.S."/>
        </authorList>
    </citation>
    <scope>NUCLEOTIDE SEQUENCE [LARGE SCALE GENOMIC DNA]</scope>
    <source>
        <strain evidence="2">cv. Maze</strain>
        <tissue evidence="1">Seeds</tissue>
    </source>
</reference>
<name>A0AAV8RX00_ENSVE</name>
<sequence length="193" mass="22230">MSVKLTRPFEHGNEINVLRCVASSRWKGVFPKATYADKACQMKSTFKSGFPLPITRLLAFDKPGVAHTRPWLKYHEPADVPSSAYPIRGNIHRRISVMGGPDLTDLNSPPPVLHRLRSVPHLHQRLCFVRKTEEFDSERVVEIGNHVCACPEEERQHQVLRDSQESQWAKVLFFWGEQLKPAKEKVHFSLKRK</sequence>
<organism evidence="1 2">
    <name type="scientific">Ensete ventricosum</name>
    <name type="common">Abyssinian banana</name>
    <name type="synonym">Musa ensete</name>
    <dbReference type="NCBI Taxonomy" id="4639"/>
    <lineage>
        <taxon>Eukaryota</taxon>
        <taxon>Viridiplantae</taxon>
        <taxon>Streptophyta</taxon>
        <taxon>Embryophyta</taxon>
        <taxon>Tracheophyta</taxon>
        <taxon>Spermatophyta</taxon>
        <taxon>Magnoliopsida</taxon>
        <taxon>Liliopsida</taxon>
        <taxon>Zingiberales</taxon>
        <taxon>Musaceae</taxon>
        <taxon>Ensete</taxon>
    </lineage>
</organism>
<dbReference type="Proteomes" id="UP001222027">
    <property type="component" value="Unassembled WGS sequence"/>
</dbReference>
<comment type="caution">
    <text evidence="1">The sequence shown here is derived from an EMBL/GenBank/DDBJ whole genome shotgun (WGS) entry which is preliminary data.</text>
</comment>
<keyword evidence="2" id="KW-1185">Reference proteome</keyword>
<proteinExistence type="predicted"/>
<evidence type="ECO:0000313" key="2">
    <source>
        <dbReference type="Proteomes" id="UP001222027"/>
    </source>
</evidence>
<dbReference type="AlphaFoldDB" id="A0AAV8RX00"/>
<dbReference type="EMBL" id="JAQQAF010000001">
    <property type="protein sequence ID" value="KAJ8511656.1"/>
    <property type="molecule type" value="Genomic_DNA"/>
</dbReference>
<evidence type="ECO:0000313" key="1">
    <source>
        <dbReference type="EMBL" id="KAJ8511656.1"/>
    </source>
</evidence>
<accession>A0AAV8RX00</accession>